<dbReference type="Pfam" id="PF00781">
    <property type="entry name" value="DAGK_cat"/>
    <property type="match status" value="1"/>
</dbReference>
<dbReference type="InterPro" id="IPR017438">
    <property type="entry name" value="ATP-NAD_kinase_N"/>
</dbReference>
<dbReference type="GO" id="GO:0005737">
    <property type="term" value="C:cytoplasm"/>
    <property type="evidence" value="ECO:0007669"/>
    <property type="project" value="TreeGrafter"/>
</dbReference>
<reference evidence="2" key="1">
    <citation type="submission" date="2023-03" db="EMBL/GenBank/DDBJ databases">
        <title>Complete genome of Cladonia borealis.</title>
        <authorList>
            <person name="Park H."/>
        </authorList>
    </citation>
    <scope>NUCLEOTIDE SEQUENCE</scope>
    <source>
        <strain evidence="2">ANT050790</strain>
    </source>
</reference>
<proteinExistence type="predicted"/>
<dbReference type="SUPFAM" id="SSF111331">
    <property type="entry name" value="NAD kinase/diacylglycerol kinase-like"/>
    <property type="match status" value="1"/>
</dbReference>
<name>A0AA39QSY4_9LECA</name>
<dbReference type="InterPro" id="IPR050187">
    <property type="entry name" value="Lipid_Phosphate_FormReg"/>
</dbReference>
<dbReference type="Gene3D" id="3.40.50.10330">
    <property type="entry name" value="Probable inorganic polyphosphate/atp-NAD kinase, domain 1"/>
    <property type="match status" value="1"/>
</dbReference>
<sequence>MSPSQSEGLMTVGTVRGKEAQLTYDPEDDGGSLKIQVSGLEDEIISSRSIIAVITDLNTGEEHNERIQKILVLSSVRSSVPDSPLKDYRLEEIHTTSLPQEFITANLVSPRITSLSNRSDSVLLYVVVSIASGTGQAQQYFENVVKPAFTASGIHEYGYYVHTTYSSTSISEFTKSLILPRANEGRHQTILLLSGDGGVADTLNVLLSSSRSPKYVKPVLGLVAMGTGNALANSTGLNRDLTRGLRHFYRGQPRPLPTFTATFSPGSELLIDEGRSAETLGESGAVYGAVVCSWALHASLVADSDTTAYRKHGTARFQMAAKELLAPSDGSATHTYKGKITLTKRHASGEQIHEVLEAREYMYLLATLVSNLEEKLIISPSSKPLDGELRLLRFPPVSPPEVLKILGLAFQGGRHVEDQAVGYDVIEGMRIDFDEADGRWRRICVDGKIIRVGEGGWVELKKNSSAADILDLVADLDS</sequence>
<dbReference type="GO" id="GO:0046512">
    <property type="term" value="P:sphingosine biosynthetic process"/>
    <property type="evidence" value="ECO:0007669"/>
    <property type="project" value="TreeGrafter"/>
</dbReference>
<gene>
    <name evidence="2" type="ORF">JMJ35_008913</name>
</gene>
<keyword evidence="3" id="KW-1185">Reference proteome</keyword>
<evidence type="ECO:0000313" key="3">
    <source>
        <dbReference type="Proteomes" id="UP001166286"/>
    </source>
</evidence>
<dbReference type="AlphaFoldDB" id="A0AA39QSY4"/>
<comment type="caution">
    <text evidence="2">The sequence shown here is derived from an EMBL/GenBank/DDBJ whole genome shotgun (WGS) entry which is preliminary data.</text>
</comment>
<dbReference type="PROSITE" id="PS50146">
    <property type="entry name" value="DAGK"/>
    <property type="match status" value="1"/>
</dbReference>
<dbReference type="InterPro" id="IPR016064">
    <property type="entry name" value="NAD/diacylglycerol_kinase_sf"/>
</dbReference>
<organism evidence="2 3">
    <name type="scientific">Cladonia borealis</name>
    <dbReference type="NCBI Taxonomy" id="184061"/>
    <lineage>
        <taxon>Eukaryota</taxon>
        <taxon>Fungi</taxon>
        <taxon>Dikarya</taxon>
        <taxon>Ascomycota</taxon>
        <taxon>Pezizomycotina</taxon>
        <taxon>Lecanoromycetes</taxon>
        <taxon>OSLEUM clade</taxon>
        <taxon>Lecanoromycetidae</taxon>
        <taxon>Lecanorales</taxon>
        <taxon>Lecanorineae</taxon>
        <taxon>Cladoniaceae</taxon>
        <taxon>Cladonia</taxon>
    </lineage>
</organism>
<feature type="domain" description="DAGKc" evidence="1">
    <location>
        <begin position="117"/>
        <end position="265"/>
    </location>
</feature>
<accession>A0AA39QSY4</accession>
<dbReference type="EMBL" id="JAFEKC020000020">
    <property type="protein sequence ID" value="KAK0508637.1"/>
    <property type="molecule type" value="Genomic_DNA"/>
</dbReference>
<dbReference type="Gene3D" id="2.60.200.40">
    <property type="match status" value="1"/>
</dbReference>
<dbReference type="Proteomes" id="UP001166286">
    <property type="component" value="Unassembled WGS sequence"/>
</dbReference>
<dbReference type="GO" id="GO:0001727">
    <property type="term" value="F:lipid kinase activity"/>
    <property type="evidence" value="ECO:0007669"/>
    <property type="project" value="TreeGrafter"/>
</dbReference>
<protein>
    <recommendedName>
        <fullName evidence="1">DAGKc domain-containing protein</fullName>
    </recommendedName>
</protein>
<dbReference type="GO" id="GO:0016020">
    <property type="term" value="C:membrane"/>
    <property type="evidence" value="ECO:0007669"/>
    <property type="project" value="TreeGrafter"/>
</dbReference>
<dbReference type="InterPro" id="IPR001206">
    <property type="entry name" value="Diacylglycerol_kinase_cat_dom"/>
</dbReference>
<dbReference type="PANTHER" id="PTHR12358">
    <property type="entry name" value="SPHINGOSINE KINASE"/>
    <property type="match status" value="1"/>
</dbReference>
<dbReference type="PANTHER" id="PTHR12358:SF108">
    <property type="entry name" value="DAGKC DOMAIN-CONTAINING PROTEIN"/>
    <property type="match status" value="1"/>
</dbReference>
<evidence type="ECO:0000259" key="1">
    <source>
        <dbReference type="PROSITE" id="PS50146"/>
    </source>
</evidence>
<evidence type="ECO:0000313" key="2">
    <source>
        <dbReference type="EMBL" id="KAK0508637.1"/>
    </source>
</evidence>